<feature type="compositionally biased region" description="Polar residues" evidence="1">
    <location>
        <begin position="1"/>
        <end position="10"/>
    </location>
</feature>
<dbReference type="InterPro" id="IPR018391">
    <property type="entry name" value="PQQ_b-propeller_rpt"/>
</dbReference>
<reference evidence="3 4" key="1">
    <citation type="submission" date="2017-04" db="EMBL/GenBank/DDBJ databases">
        <title>MLSA of the genus Halorubrum.</title>
        <authorList>
            <person name="De La Haba R."/>
            <person name="Sanchez-Porro C."/>
            <person name="Infante-Dominguez C."/>
            <person name="Ventosa A."/>
        </authorList>
    </citation>
    <scope>NUCLEOTIDE SEQUENCE [LARGE SCALE GENOMIC DNA]</scope>
    <source>
        <strain evidence="3 4">DSM 17463</strain>
    </source>
</reference>
<dbReference type="PANTHER" id="PTHR34512">
    <property type="entry name" value="CELL SURFACE PROTEIN"/>
    <property type="match status" value="1"/>
</dbReference>
<evidence type="ECO:0000256" key="1">
    <source>
        <dbReference type="SAM" id="MobiDB-lite"/>
    </source>
</evidence>
<dbReference type="SMART" id="SM00564">
    <property type="entry name" value="PQQ"/>
    <property type="match status" value="5"/>
</dbReference>
<feature type="domain" description="Pyrrolo-quinoline quinone repeat" evidence="2">
    <location>
        <begin position="209"/>
        <end position="362"/>
    </location>
</feature>
<accession>A0A1X4H8K8</accession>
<dbReference type="InterPro" id="IPR015943">
    <property type="entry name" value="WD40/YVTN_repeat-like_dom_sf"/>
</dbReference>
<dbReference type="PANTHER" id="PTHR34512:SF30">
    <property type="entry name" value="OUTER MEMBRANE PROTEIN ASSEMBLY FACTOR BAMB"/>
    <property type="match status" value="1"/>
</dbReference>
<evidence type="ECO:0000313" key="3">
    <source>
        <dbReference type="EMBL" id="OSP08284.1"/>
    </source>
</evidence>
<protein>
    <recommendedName>
        <fullName evidence="2">Pyrrolo-quinoline quinone repeat domain-containing protein</fullName>
    </recommendedName>
</protein>
<evidence type="ECO:0000313" key="4">
    <source>
        <dbReference type="Proteomes" id="UP000193587"/>
    </source>
</evidence>
<proteinExistence type="predicted"/>
<organism evidence="3 4">
    <name type="scientific">Halorubrum ezzemoulense DSM 17463</name>
    <dbReference type="NCBI Taxonomy" id="1121945"/>
    <lineage>
        <taxon>Archaea</taxon>
        <taxon>Methanobacteriati</taxon>
        <taxon>Methanobacteriota</taxon>
        <taxon>Stenosarchaea group</taxon>
        <taxon>Halobacteria</taxon>
        <taxon>Halobacteriales</taxon>
        <taxon>Haloferacaceae</taxon>
        <taxon>Halorubrum</taxon>
    </lineage>
</organism>
<gene>
    <name evidence="3" type="ORF">B9H04_06900</name>
</gene>
<dbReference type="Gene3D" id="2.40.10.480">
    <property type="match status" value="1"/>
</dbReference>
<dbReference type="Pfam" id="PF13360">
    <property type="entry name" value="PQQ_2"/>
    <property type="match status" value="1"/>
</dbReference>
<dbReference type="InterPro" id="IPR002372">
    <property type="entry name" value="PQQ_rpt_dom"/>
</dbReference>
<dbReference type="SUPFAM" id="SSF50998">
    <property type="entry name" value="Quinoprotein alcohol dehydrogenase-like"/>
    <property type="match status" value="2"/>
</dbReference>
<dbReference type="AlphaFoldDB" id="A0A1X4H8K8"/>
<dbReference type="Gene3D" id="2.130.10.10">
    <property type="entry name" value="YVTN repeat-like/Quinoprotein amine dehydrogenase"/>
    <property type="match status" value="1"/>
</dbReference>
<dbReference type="EMBL" id="NEDJ01000017">
    <property type="protein sequence ID" value="OSP08284.1"/>
    <property type="molecule type" value="Genomic_DNA"/>
</dbReference>
<sequence>MRPPITMTNDWKTEKSDSRRRSQTPSQGPGAVSPEVAEELLGGPTEVTSLVMADGVLFYATAGGWLYAFDVASGDAVWSQSAADLTHDHSRGGPWLCVVGEFLVVGGTSIAVYRTADGTMTNQFEAPPTPDGDSGINTLSTDVWKPTAVDSNSIIATRQGVARLYSLDGTEHWEYSIDDGRFCHPSADSERVYLLQRQVVGAAPEPIVDGIVHALTLSGERVWDVDIHGHVDRFNDASAPVVGDTGVFIAQEASSGSPTGDGLTRIDKHTGVIDWQRDGEYHIALGPNTLYATDTYKDHILALDSETGDVNWSQDIDRHPDSPTVSATSTTVAGDRLYTYVGQQLCVVDTASGDVIDTRTFSTFEPVRHIVGNHALFIGTADGYVVKLGGADAVTDSPDKFCTVCGNNLEEYTDPKYCPQCGHSLVE</sequence>
<dbReference type="InterPro" id="IPR011047">
    <property type="entry name" value="Quinoprotein_ADH-like_sf"/>
</dbReference>
<feature type="compositionally biased region" description="Basic and acidic residues" evidence="1">
    <location>
        <begin position="11"/>
        <end position="20"/>
    </location>
</feature>
<dbReference type="CDD" id="cd00350">
    <property type="entry name" value="rubredoxin_like"/>
    <property type="match status" value="1"/>
</dbReference>
<comment type="caution">
    <text evidence="3">The sequence shown here is derived from an EMBL/GenBank/DDBJ whole genome shotgun (WGS) entry which is preliminary data.</text>
</comment>
<dbReference type="Proteomes" id="UP000193587">
    <property type="component" value="Unassembled WGS sequence"/>
</dbReference>
<evidence type="ECO:0000259" key="2">
    <source>
        <dbReference type="Pfam" id="PF13360"/>
    </source>
</evidence>
<feature type="region of interest" description="Disordered" evidence="1">
    <location>
        <begin position="1"/>
        <end position="34"/>
    </location>
</feature>
<name>A0A1X4H8K8_HALEZ</name>